<feature type="region of interest" description="Disordered" evidence="1">
    <location>
        <begin position="1"/>
        <end position="31"/>
    </location>
</feature>
<feature type="compositionally biased region" description="Low complexity" evidence="1">
    <location>
        <begin position="1"/>
        <end position="16"/>
    </location>
</feature>
<dbReference type="EMBL" id="KV440981">
    <property type="protein sequence ID" value="OAD73358.1"/>
    <property type="molecule type" value="Genomic_DNA"/>
</dbReference>
<dbReference type="AlphaFoldDB" id="A0A162NDP0"/>
<dbReference type="GeneID" id="28996830"/>
<reference evidence="3" key="1">
    <citation type="submission" date="2015-06" db="EMBL/GenBank/DDBJ databases">
        <title>Expansion of signal transduction pathways in fungi by whole-genome duplication.</title>
        <authorList>
            <consortium name="DOE Joint Genome Institute"/>
            <person name="Corrochano L.M."/>
            <person name="Kuo A."/>
            <person name="Marcet-Houben M."/>
            <person name="Polaino S."/>
            <person name="Salamov A."/>
            <person name="Villalobos J.M."/>
            <person name="Alvarez M.I."/>
            <person name="Avalos J."/>
            <person name="Benito E.P."/>
            <person name="Benoit I."/>
            <person name="Burger G."/>
            <person name="Camino L.P."/>
            <person name="Canovas D."/>
            <person name="Cerda-Olmedo E."/>
            <person name="Cheng J.-F."/>
            <person name="Dominguez A."/>
            <person name="Elias M."/>
            <person name="Eslava A.P."/>
            <person name="Glaser F."/>
            <person name="Grimwood J."/>
            <person name="Gutierrez G."/>
            <person name="Heitman J."/>
            <person name="Henrissat B."/>
            <person name="Iturriaga E.A."/>
            <person name="Lang B.F."/>
            <person name="Lavin J.L."/>
            <person name="Lee S."/>
            <person name="Li W."/>
            <person name="Lindquist E."/>
            <person name="Lopez-Garcia S."/>
            <person name="Luque E.M."/>
            <person name="Marcos A.T."/>
            <person name="Martin J."/>
            <person name="McCluskey K."/>
            <person name="Medina H.R."/>
            <person name="Miralles-Duran A."/>
            <person name="Miyazaki A."/>
            <person name="Munoz-Torres E."/>
            <person name="Oguiza J.A."/>
            <person name="Ohm R."/>
            <person name="Olmedo M."/>
            <person name="Orejas M."/>
            <person name="Ortiz-Castellanos L."/>
            <person name="Pisabarro A.G."/>
            <person name="Rodriguez-Romero J."/>
            <person name="Ruiz-Herrera J."/>
            <person name="Ruiz-Vazquez R."/>
            <person name="Sanz C."/>
            <person name="Schackwitz W."/>
            <person name="Schmutz J."/>
            <person name="Shahriari M."/>
            <person name="Shelest E."/>
            <person name="Silva-Franco F."/>
            <person name="Soanes D."/>
            <person name="Syed K."/>
            <person name="Tagua V.G."/>
            <person name="Talbot N.J."/>
            <person name="Thon M."/>
            <person name="De vries R.P."/>
            <person name="Wiebenga A."/>
            <person name="Yadav J.S."/>
            <person name="Braun E.L."/>
            <person name="Baker S."/>
            <person name="Garre V."/>
            <person name="Horwitz B."/>
            <person name="Torres-Martinez S."/>
            <person name="Idnurm A."/>
            <person name="Herrera-Estrella A."/>
            <person name="Gabaldon T."/>
            <person name="Grigoriev I.V."/>
        </authorList>
    </citation>
    <scope>NUCLEOTIDE SEQUENCE [LARGE SCALE GENOMIC DNA]</scope>
    <source>
        <strain evidence="3">NRRL 1555(-)</strain>
    </source>
</reference>
<evidence type="ECO:0000313" key="3">
    <source>
        <dbReference type="Proteomes" id="UP000077315"/>
    </source>
</evidence>
<evidence type="ECO:0000256" key="1">
    <source>
        <dbReference type="SAM" id="MobiDB-lite"/>
    </source>
</evidence>
<protein>
    <submittedName>
        <fullName evidence="2">Uncharacterized protein</fullName>
    </submittedName>
</protein>
<dbReference type="Proteomes" id="UP000077315">
    <property type="component" value="Unassembled WGS sequence"/>
</dbReference>
<sequence length="118" mass="13868">MNPTSQSISAQSSSGEQKSRRRTKQKNERIPMTLRKRIFNLTLPLALTVSLDIKQVWNAKPFHLKYSFIVSRRNSDSVLKLPELERKRKPLQKKQYMVKINLRRQSTGMAYNLRLVLI</sequence>
<evidence type="ECO:0000313" key="2">
    <source>
        <dbReference type="EMBL" id="OAD73358.1"/>
    </source>
</evidence>
<organism evidence="2 3">
    <name type="scientific">Phycomyces blakesleeanus (strain ATCC 8743b / DSM 1359 / FGSC 10004 / NBRC 33097 / NRRL 1555)</name>
    <dbReference type="NCBI Taxonomy" id="763407"/>
    <lineage>
        <taxon>Eukaryota</taxon>
        <taxon>Fungi</taxon>
        <taxon>Fungi incertae sedis</taxon>
        <taxon>Mucoromycota</taxon>
        <taxon>Mucoromycotina</taxon>
        <taxon>Mucoromycetes</taxon>
        <taxon>Mucorales</taxon>
        <taxon>Phycomycetaceae</taxon>
        <taxon>Phycomyces</taxon>
    </lineage>
</organism>
<dbReference type="VEuPathDB" id="FungiDB:PHYBLDRAFT_168716"/>
<proteinExistence type="predicted"/>
<dbReference type="InParanoid" id="A0A162NDP0"/>
<dbReference type="RefSeq" id="XP_018291398.1">
    <property type="nucleotide sequence ID" value="XM_018435924.1"/>
</dbReference>
<name>A0A162NDP0_PHYB8</name>
<keyword evidence="3" id="KW-1185">Reference proteome</keyword>
<gene>
    <name evidence="2" type="ORF">PHYBLDRAFT_168716</name>
</gene>
<accession>A0A162NDP0</accession>